<dbReference type="CDD" id="cd03426">
    <property type="entry name" value="NUDIX_CoAse_Nudt7"/>
    <property type="match status" value="1"/>
</dbReference>
<proteinExistence type="predicted"/>
<dbReference type="PROSITE" id="PS51462">
    <property type="entry name" value="NUDIX"/>
    <property type="match status" value="1"/>
</dbReference>
<dbReference type="Pfam" id="PF00293">
    <property type="entry name" value="NUDIX"/>
    <property type="match status" value="1"/>
</dbReference>
<dbReference type="GO" id="GO:0046872">
    <property type="term" value="F:metal ion binding"/>
    <property type="evidence" value="ECO:0007669"/>
    <property type="project" value="UniProtKB-KW"/>
</dbReference>
<evidence type="ECO:0000256" key="3">
    <source>
        <dbReference type="ARBA" id="ARBA00022723"/>
    </source>
</evidence>
<evidence type="ECO:0000256" key="4">
    <source>
        <dbReference type="ARBA" id="ARBA00022801"/>
    </source>
</evidence>
<protein>
    <recommendedName>
        <fullName evidence="7">Nudix hydrolase domain-containing protein</fullName>
    </recommendedName>
</protein>
<gene>
    <name evidence="8" type="ORF">LCGC14_2373670</name>
</gene>
<feature type="domain" description="Nudix hydrolase" evidence="7">
    <location>
        <begin position="48"/>
        <end position="188"/>
    </location>
</feature>
<dbReference type="InterPro" id="IPR045121">
    <property type="entry name" value="CoAse"/>
</dbReference>
<keyword evidence="4" id="KW-0378">Hydrolase</keyword>
<dbReference type="AlphaFoldDB" id="A0A0F9EXL8"/>
<comment type="caution">
    <text evidence="8">The sequence shown here is derived from an EMBL/GenBank/DDBJ whole genome shotgun (WGS) entry which is preliminary data.</text>
</comment>
<dbReference type="PANTHER" id="PTHR12992">
    <property type="entry name" value="NUDIX HYDROLASE"/>
    <property type="match status" value="1"/>
</dbReference>
<evidence type="ECO:0000259" key="7">
    <source>
        <dbReference type="PROSITE" id="PS51462"/>
    </source>
</evidence>
<dbReference type="GO" id="GO:0010945">
    <property type="term" value="F:coenzyme A diphosphatase activity"/>
    <property type="evidence" value="ECO:0007669"/>
    <property type="project" value="InterPro"/>
</dbReference>
<sequence length="211" mass="23887">YRATEPNATARRCFVVISVPAMPADEWLERTRQTLADYIPRRLECGNATPAAILVLIYDRDGEAHVVFTERTHQVEHHKGQISFPGGACDNDDDGLESTALRETAEEIGVQPEDVEIVGQLDDMLTISNFHVTPYVGILKTNSEYPFVINSHEVAQVVQVPLPHLVDERNMELEVRQHKGKEILVPAYTYEDHRIWGATARMLRQFLELLA</sequence>
<evidence type="ECO:0000256" key="5">
    <source>
        <dbReference type="ARBA" id="ARBA00022842"/>
    </source>
</evidence>
<organism evidence="8">
    <name type="scientific">marine sediment metagenome</name>
    <dbReference type="NCBI Taxonomy" id="412755"/>
    <lineage>
        <taxon>unclassified sequences</taxon>
        <taxon>metagenomes</taxon>
        <taxon>ecological metagenomes</taxon>
    </lineage>
</organism>
<evidence type="ECO:0000256" key="1">
    <source>
        <dbReference type="ARBA" id="ARBA00001936"/>
    </source>
</evidence>
<dbReference type="PANTHER" id="PTHR12992:SF11">
    <property type="entry name" value="MITOCHONDRIAL COENZYME A DIPHOSPHATASE NUDT8"/>
    <property type="match status" value="1"/>
</dbReference>
<keyword evidence="6" id="KW-0464">Manganese</keyword>
<name>A0A0F9EXL8_9ZZZZ</name>
<comment type="cofactor">
    <cofactor evidence="1">
        <name>Mn(2+)</name>
        <dbReference type="ChEBI" id="CHEBI:29035"/>
    </cofactor>
</comment>
<feature type="non-terminal residue" evidence="8">
    <location>
        <position position="1"/>
    </location>
</feature>
<dbReference type="Gene3D" id="3.90.79.10">
    <property type="entry name" value="Nucleoside Triphosphate Pyrophosphohydrolase"/>
    <property type="match status" value="1"/>
</dbReference>
<evidence type="ECO:0000256" key="2">
    <source>
        <dbReference type="ARBA" id="ARBA00001946"/>
    </source>
</evidence>
<keyword evidence="3" id="KW-0479">Metal-binding</keyword>
<comment type="cofactor">
    <cofactor evidence="2">
        <name>Mg(2+)</name>
        <dbReference type="ChEBI" id="CHEBI:18420"/>
    </cofactor>
</comment>
<reference evidence="8" key="1">
    <citation type="journal article" date="2015" name="Nature">
        <title>Complex archaea that bridge the gap between prokaryotes and eukaryotes.</title>
        <authorList>
            <person name="Spang A."/>
            <person name="Saw J.H."/>
            <person name="Jorgensen S.L."/>
            <person name="Zaremba-Niedzwiedzka K."/>
            <person name="Martijn J."/>
            <person name="Lind A.E."/>
            <person name="van Eijk R."/>
            <person name="Schleper C."/>
            <person name="Guy L."/>
            <person name="Ettema T.J."/>
        </authorList>
    </citation>
    <scope>NUCLEOTIDE SEQUENCE</scope>
</reference>
<evidence type="ECO:0000313" key="8">
    <source>
        <dbReference type="EMBL" id="KKL28588.1"/>
    </source>
</evidence>
<keyword evidence="5" id="KW-0460">Magnesium</keyword>
<evidence type="ECO:0000256" key="6">
    <source>
        <dbReference type="ARBA" id="ARBA00023211"/>
    </source>
</evidence>
<dbReference type="InterPro" id="IPR015797">
    <property type="entry name" value="NUDIX_hydrolase-like_dom_sf"/>
</dbReference>
<accession>A0A0F9EXL8</accession>
<dbReference type="InterPro" id="IPR000086">
    <property type="entry name" value="NUDIX_hydrolase_dom"/>
</dbReference>
<dbReference type="SUPFAM" id="SSF55811">
    <property type="entry name" value="Nudix"/>
    <property type="match status" value="1"/>
</dbReference>
<dbReference type="EMBL" id="LAZR01035042">
    <property type="protein sequence ID" value="KKL28588.1"/>
    <property type="molecule type" value="Genomic_DNA"/>
</dbReference>